<reference evidence="4" key="2">
    <citation type="submission" date="2020-11" db="EMBL/GenBank/DDBJ databases">
        <authorList>
            <person name="Cecchin M."/>
            <person name="Marcolungo L."/>
            <person name="Rossato M."/>
            <person name="Girolomoni L."/>
            <person name="Cosentino E."/>
            <person name="Cuine S."/>
            <person name="Li-Beisson Y."/>
            <person name="Delledonne M."/>
            <person name="Ballottari M."/>
        </authorList>
    </citation>
    <scope>NUCLEOTIDE SEQUENCE</scope>
    <source>
        <strain evidence="4">211/11P</strain>
        <tissue evidence="4">Whole cell</tissue>
    </source>
</reference>
<comment type="caution">
    <text evidence="4">The sequence shown here is derived from an EMBL/GenBank/DDBJ whole genome shotgun (WGS) entry which is preliminary data.</text>
</comment>
<dbReference type="PANTHER" id="PTHR10956:SF0">
    <property type="entry name" value="60S RIBOSOMAL PROTEIN L31"/>
    <property type="match status" value="1"/>
</dbReference>
<name>A0A9D4TMF0_CHLVU</name>
<keyword evidence="2" id="KW-0689">Ribosomal protein</keyword>
<accession>A0A9D4TMF0</accession>
<keyword evidence="5" id="KW-1185">Reference proteome</keyword>
<keyword evidence="3" id="KW-0687">Ribonucleoprotein</keyword>
<proteinExistence type="inferred from homology"/>
<dbReference type="Gene3D" id="3.10.440.10">
    <property type="match status" value="1"/>
</dbReference>
<dbReference type="FunFam" id="3.10.440.10:FF:000001">
    <property type="entry name" value="60S ribosomal protein L31"/>
    <property type="match status" value="1"/>
</dbReference>
<gene>
    <name evidence="4" type="ORF">D9Q98_007627</name>
</gene>
<evidence type="ECO:0000256" key="2">
    <source>
        <dbReference type="ARBA" id="ARBA00022980"/>
    </source>
</evidence>
<dbReference type="SMART" id="SM01380">
    <property type="entry name" value="Ribosomal_L31e"/>
    <property type="match status" value="1"/>
</dbReference>
<dbReference type="GO" id="GO:0022625">
    <property type="term" value="C:cytosolic large ribosomal subunit"/>
    <property type="evidence" value="ECO:0007669"/>
    <property type="project" value="TreeGrafter"/>
</dbReference>
<dbReference type="GO" id="GO:0003735">
    <property type="term" value="F:structural constituent of ribosome"/>
    <property type="evidence" value="ECO:0007669"/>
    <property type="project" value="InterPro"/>
</dbReference>
<dbReference type="PROSITE" id="PS01144">
    <property type="entry name" value="RIBOSOMAL_L31E"/>
    <property type="match status" value="1"/>
</dbReference>
<evidence type="ECO:0000313" key="4">
    <source>
        <dbReference type="EMBL" id="KAI3428810.1"/>
    </source>
</evidence>
<dbReference type="AlphaFoldDB" id="A0A9D4TMF0"/>
<organism evidence="4 5">
    <name type="scientific">Chlorella vulgaris</name>
    <name type="common">Green alga</name>
    <dbReference type="NCBI Taxonomy" id="3077"/>
    <lineage>
        <taxon>Eukaryota</taxon>
        <taxon>Viridiplantae</taxon>
        <taxon>Chlorophyta</taxon>
        <taxon>core chlorophytes</taxon>
        <taxon>Trebouxiophyceae</taxon>
        <taxon>Chlorellales</taxon>
        <taxon>Chlorellaceae</taxon>
        <taxon>Chlorella clade</taxon>
        <taxon>Chlorella</taxon>
    </lineage>
</organism>
<protein>
    <recommendedName>
        <fullName evidence="6">60S ribosomal protein L31</fullName>
    </recommendedName>
</protein>
<evidence type="ECO:0000256" key="3">
    <source>
        <dbReference type="ARBA" id="ARBA00023274"/>
    </source>
</evidence>
<dbReference type="SUPFAM" id="SSF54575">
    <property type="entry name" value="Ribosomal protein L31e"/>
    <property type="match status" value="1"/>
</dbReference>
<dbReference type="InterPro" id="IPR020052">
    <property type="entry name" value="Ribosomal_eL31_CS"/>
</dbReference>
<evidence type="ECO:0000256" key="1">
    <source>
        <dbReference type="ARBA" id="ARBA00010808"/>
    </source>
</evidence>
<dbReference type="PANTHER" id="PTHR10956">
    <property type="entry name" value="60S RIBOSOMAL PROTEIN L31"/>
    <property type="match status" value="1"/>
</dbReference>
<dbReference type="CDD" id="cd00463">
    <property type="entry name" value="Ribosomal_L31e"/>
    <property type="match status" value="1"/>
</dbReference>
<dbReference type="EMBL" id="SIDB01000009">
    <property type="protein sequence ID" value="KAI3428810.1"/>
    <property type="molecule type" value="Genomic_DNA"/>
</dbReference>
<dbReference type="InterPro" id="IPR023621">
    <property type="entry name" value="Ribosomal_eL31_dom_sf"/>
</dbReference>
<comment type="similarity">
    <text evidence="1">Belongs to the eukaryotic ribosomal protein eL31 family.</text>
</comment>
<reference evidence="4" key="1">
    <citation type="journal article" date="2019" name="Plant J.">
        <title>Chlorella vulgaris genome assembly and annotation reveals the molecular basis for metabolic acclimation to high light conditions.</title>
        <authorList>
            <person name="Cecchin M."/>
            <person name="Marcolungo L."/>
            <person name="Rossato M."/>
            <person name="Girolomoni L."/>
            <person name="Cosentino E."/>
            <person name="Cuine S."/>
            <person name="Li-Beisson Y."/>
            <person name="Delledonne M."/>
            <person name="Ballottari M."/>
        </authorList>
    </citation>
    <scope>NUCLEOTIDE SEQUENCE</scope>
    <source>
        <strain evidence="4">211/11P</strain>
    </source>
</reference>
<dbReference type="GO" id="GO:0002181">
    <property type="term" value="P:cytoplasmic translation"/>
    <property type="evidence" value="ECO:0007669"/>
    <property type="project" value="TreeGrafter"/>
</dbReference>
<dbReference type="Pfam" id="PF01198">
    <property type="entry name" value="Ribosomal_L31e"/>
    <property type="match status" value="1"/>
</dbReference>
<dbReference type="OrthoDB" id="9739313at2759"/>
<sequence>MGKIKGQEVVTREYTINLGKRLHDATFKKKAPMAVKEIKKFARKQMGTKDVRVDVKLNKAVWSQGIKNVPKRLRVVIQRKRKEDDEDSEELYSFVTLAEDQSTKKGVVVLEA</sequence>
<evidence type="ECO:0000313" key="5">
    <source>
        <dbReference type="Proteomes" id="UP001055712"/>
    </source>
</evidence>
<evidence type="ECO:0008006" key="6">
    <source>
        <dbReference type="Google" id="ProtNLM"/>
    </source>
</evidence>
<dbReference type="Proteomes" id="UP001055712">
    <property type="component" value="Unassembled WGS sequence"/>
</dbReference>
<dbReference type="InterPro" id="IPR000054">
    <property type="entry name" value="Ribosomal_eL31"/>
</dbReference>